<evidence type="ECO:0000313" key="2">
    <source>
        <dbReference type="EMBL" id="MDH4571891.1"/>
    </source>
</evidence>
<protein>
    <submittedName>
        <fullName evidence="2">Uncharacterized protein</fullName>
    </submittedName>
</protein>
<feature type="compositionally biased region" description="Low complexity" evidence="1">
    <location>
        <begin position="40"/>
        <end position="51"/>
    </location>
</feature>
<evidence type="ECO:0000313" key="3">
    <source>
        <dbReference type="Proteomes" id="UP001162135"/>
    </source>
</evidence>
<reference evidence="2" key="1">
    <citation type="journal article" date="2015" name="Antonie Van Leeuwenhoek">
        <title>Comparative 16S rRNA signatures and multilocus sequence analysis for the genus Salinicola and description of Salinicola acroporae sp. nov., isolated from coral Acropora digitifera.</title>
        <authorList>
            <person name="Lepcha R.T."/>
            <person name="Poddar A."/>
            <person name="Schumann P."/>
            <person name="Das S.K."/>
        </authorList>
    </citation>
    <scope>NUCLEOTIDE SEQUENCE</scope>
    <source>
        <strain evidence="2">S4-41</strain>
    </source>
</reference>
<organism evidence="2 3">
    <name type="scientific">Salinicola acroporae</name>
    <dbReference type="NCBI Taxonomy" id="1541440"/>
    <lineage>
        <taxon>Bacteria</taxon>
        <taxon>Pseudomonadati</taxon>
        <taxon>Pseudomonadota</taxon>
        <taxon>Gammaproteobacteria</taxon>
        <taxon>Oceanospirillales</taxon>
        <taxon>Halomonadaceae</taxon>
        <taxon>Salinicola</taxon>
    </lineage>
</organism>
<sequence length="68" mass="7517">MKISGRIKALIVMAVVIYVLAHVVRAMGMMLLRSSPLLPASRRSSALPARTPRLEQDDAESLKHCTRC</sequence>
<proteinExistence type="predicted"/>
<evidence type="ECO:0000256" key="1">
    <source>
        <dbReference type="SAM" id="MobiDB-lite"/>
    </source>
</evidence>
<dbReference type="Proteomes" id="UP001162135">
    <property type="component" value="Unassembled WGS sequence"/>
</dbReference>
<name>A0ABT6I2P4_9GAMM</name>
<feature type="compositionally biased region" description="Basic and acidic residues" evidence="1">
    <location>
        <begin position="52"/>
        <end position="68"/>
    </location>
</feature>
<feature type="region of interest" description="Disordered" evidence="1">
    <location>
        <begin position="40"/>
        <end position="68"/>
    </location>
</feature>
<accession>A0ABT6I2P4</accession>
<reference evidence="2" key="2">
    <citation type="submission" date="2017-11" db="EMBL/GenBank/DDBJ databases">
        <authorList>
            <person name="Das S.K."/>
        </authorList>
    </citation>
    <scope>NUCLEOTIDE SEQUENCE</scope>
    <source>
        <strain evidence="2">S4-41</strain>
    </source>
</reference>
<dbReference type="EMBL" id="PGFS01000001">
    <property type="protein sequence ID" value="MDH4571891.1"/>
    <property type="molecule type" value="Genomic_DNA"/>
</dbReference>
<comment type="caution">
    <text evidence="2">The sequence shown here is derived from an EMBL/GenBank/DDBJ whole genome shotgun (WGS) entry which is preliminary data.</text>
</comment>
<keyword evidence="3" id="KW-1185">Reference proteome</keyword>
<dbReference type="RefSeq" id="WP_110715730.1">
    <property type="nucleotide sequence ID" value="NZ_PGFS01000001.1"/>
</dbReference>
<gene>
    <name evidence="2" type="ORF">CUR86_05005</name>
</gene>